<dbReference type="Pfam" id="PF04471">
    <property type="entry name" value="Mrr_cat"/>
    <property type="match status" value="1"/>
</dbReference>
<dbReference type="EMBL" id="QTSU01000001">
    <property type="protein sequence ID" value="RDZ28343.1"/>
    <property type="molecule type" value="Genomic_DNA"/>
</dbReference>
<dbReference type="OrthoDB" id="5965220at2"/>
<evidence type="ECO:0000313" key="4">
    <source>
        <dbReference type="Proteomes" id="UP000264492"/>
    </source>
</evidence>
<dbReference type="GO" id="GO:0004519">
    <property type="term" value="F:endonuclease activity"/>
    <property type="evidence" value="ECO:0007669"/>
    <property type="project" value="InterPro"/>
</dbReference>
<dbReference type="AlphaFoldDB" id="A0A371K359"/>
<evidence type="ECO:0000313" key="3">
    <source>
        <dbReference type="EMBL" id="RDZ28343.1"/>
    </source>
</evidence>
<proteinExistence type="predicted"/>
<sequence length="316" mass="34112">MSPVVSLLTALIVALLLGGAISAYLWLHRRRRAETRAGIEALANMRWREFSRLVIEALQPRGFEAESVEQTLERGTQSEELRLQRDGHPWLLACKQGHANYLVGAAVVAEFANAVRFAGASGGVLATPGRIAASEVRGVELELYDGPALWSLVRPLLPPSLRDDLSAAARKQVVRETVFGWAAAVVVGAAVFLLLPKPAQAPVAPVAPVTAAPEPAPAAPVAAEPALSAAAPADPNREQYERGEVIRMVSSLPGVERALWSTSSTLVVYRLDESSTDVQQICGILERYAFLRSSRLQLQPPPGSTQRVRFLQCKTY</sequence>
<keyword evidence="1" id="KW-0472">Membrane</keyword>
<feature type="domain" description="Restriction endonuclease type IV Mrr" evidence="2">
    <location>
        <begin position="42"/>
        <end position="152"/>
    </location>
</feature>
<comment type="caution">
    <text evidence="3">The sequence shown here is derived from an EMBL/GenBank/DDBJ whole genome shotgun (WGS) entry which is preliminary data.</text>
</comment>
<protein>
    <recommendedName>
        <fullName evidence="2">Restriction endonuclease type IV Mrr domain-containing protein</fullName>
    </recommendedName>
</protein>
<dbReference type="GO" id="GO:0003677">
    <property type="term" value="F:DNA binding"/>
    <property type="evidence" value="ECO:0007669"/>
    <property type="project" value="InterPro"/>
</dbReference>
<evidence type="ECO:0000259" key="2">
    <source>
        <dbReference type="Pfam" id="PF04471"/>
    </source>
</evidence>
<feature type="transmembrane region" description="Helical" evidence="1">
    <location>
        <begin position="6"/>
        <end position="27"/>
    </location>
</feature>
<dbReference type="Proteomes" id="UP000264492">
    <property type="component" value="Unassembled WGS sequence"/>
</dbReference>
<evidence type="ECO:0000256" key="1">
    <source>
        <dbReference type="SAM" id="Phobius"/>
    </source>
</evidence>
<feature type="transmembrane region" description="Helical" evidence="1">
    <location>
        <begin position="178"/>
        <end position="195"/>
    </location>
</feature>
<organism evidence="3 4">
    <name type="scientific">Lysobacter silvisoli</name>
    <dbReference type="NCBI Taxonomy" id="2293254"/>
    <lineage>
        <taxon>Bacteria</taxon>
        <taxon>Pseudomonadati</taxon>
        <taxon>Pseudomonadota</taxon>
        <taxon>Gammaproteobacteria</taxon>
        <taxon>Lysobacterales</taxon>
        <taxon>Lysobacteraceae</taxon>
        <taxon>Lysobacter</taxon>
    </lineage>
</organism>
<keyword evidence="4" id="KW-1185">Reference proteome</keyword>
<keyword evidence="1" id="KW-0812">Transmembrane</keyword>
<dbReference type="InterPro" id="IPR007560">
    <property type="entry name" value="Restrct_endonuc_IV_Mrr"/>
</dbReference>
<name>A0A371K359_9GAMM</name>
<reference evidence="3 4" key="1">
    <citation type="submission" date="2018-08" db="EMBL/GenBank/DDBJ databases">
        <title>Lysobacter sp. zong2l5, whole genome shotgun sequence.</title>
        <authorList>
            <person name="Zhang X."/>
            <person name="Feng G."/>
            <person name="Zhu H."/>
        </authorList>
    </citation>
    <scope>NUCLEOTIDE SEQUENCE [LARGE SCALE GENOMIC DNA]</scope>
    <source>
        <strain evidence="4">zong2l5</strain>
    </source>
</reference>
<gene>
    <name evidence="3" type="ORF">DX914_04175</name>
</gene>
<keyword evidence="1" id="KW-1133">Transmembrane helix</keyword>
<dbReference type="GO" id="GO:0009307">
    <property type="term" value="P:DNA restriction-modification system"/>
    <property type="evidence" value="ECO:0007669"/>
    <property type="project" value="InterPro"/>
</dbReference>
<dbReference type="RefSeq" id="WP_115857784.1">
    <property type="nucleotide sequence ID" value="NZ_QTSU01000001.1"/>
</dbReference>
<accession>A0A371K359</accession>